<evidence type="ECO:0000256" key="1">
    <source>
        <dbReference type="ARBA" id="ARBA00022884"/>
    </source>
</evidence>
<dbReference type="GO" id="GO:0005829">
    <property type="term" value="C:cytosol"/>
    <property type="evidence" value="ECO:0007669"/>
    <property type="project" value="TreeGrafter"/>
</dbReference>
<dbReference type="Pfam" id="PF17209">
    <property type="entry name" value="Hfq"/>
    <property type="match status" value="1"/>
</dbReference>
<dbReference type="GO" id="GO:0045974">
    <property type="term" value="P:regulation of translation, ncRNA-mediated"/>
    <property type="evidence" value="ECO:0007669"/>
    <property type="project" value="TreeGrafter"/>
</dbReference>
<evidence type="ECO:0000256" key="2">
    <source>
        <dbReference type="ARBA" id="ARBA00023016"/>
    </source>
</evidence>
<name>A0A9X7APY1_BACTU</name>
<dbReference type="PROSITE" id="PS52002">
    <property type="entry name" value="SM"/>
    <property type="match status" value="1"/>
</dbReference>
<feature type="domain" description="Sm" evidence="3">
    <location>
        <begin position="6"/>
        <end position="62"/>
    </location>
</feature>
<keyword evidence="2" id="KW-0346">Stress response</keyword>
<dbReference type="GO" id="GO:0043487">
    <property type="term" value="P:regulation of RNA stability"/>
    <property type="evidence" value="ECO:0007669"/>
    <property type="project" value="TreeGrafter"/>
</dbReference>
<evidence type="ECO:0000313" key="4">
    <source>
        <dbReference type="EMBL" id="PFT48232.1"/>
    </source>
</evidence>
<dbReference type="EMBL" id="NVCO01000026">
    <property type="protein sequence ID" value="PFT48232.1"/>
    <property type="molecule type" value="Genomic_DNA"/>
</dbReference>
<evidence type="ECO:0000313" key="5">
    <source>
        <dbReference type="Proteomes" id="UP000226106"/>
    </source>
</evidence>
<gene>
    <name evidence="4" type="primary">hfq</name>
    <name evidence="4" type="ORF">COK72_09105</name>
</gene>
<protein>
    <submittedName>
        <fullName evidence="4">RNA chaperone Hfq</fullName>
    </submittedName>
</protein>
<reference evidence="4 5" key="1">
    <citation type="submission" date="2017-09" db="EMBL/GenBank/DDBJ databases">
        <title>Large-scale bioinformatics analysis of Bacillus genomes uncovers conserved roles of natural products in bacterial physiology.</title>
        <authorList>
            <consortium name="Agbiome Team Llc"/>
            <person name="Bleich R.M."/>
            <person name="Grubbs K.J."/>
            <person name="Santa Maria K.C."/>
            <person name="Allen S.E."/>
            <person name="Farag S."/>
            <person name="Shank E.A."/>
            <person name="Bowers A."/>
        </authorList>
    </citation>
    <scope>NUCLEOTIDE SEQUENCE [LARGE SCALE GENOMIC DNA]</scope>
    <source>
        <strain evidence="4 5">AFS065400</strain>
    </source>
</reference>
<dbReference type="SUPFAM" id="SSF50182">
    <property type="entry name" value="Sm-like ribonucleoproteins"/>
    <property type="match status" value="1"/>
</dbReference>
<dbReference type="InterPro" id="IPR010920">
    <property type="entry name" value="LSM_dom_sf"/>
</dbReference>
<dbReference type="InterPro" id="IPR047575">
    <property type="entry name" value="Sm"/>
</dbReference>
<comment type="caution">
    <text evidence="4">The sequence shown here is derived from an EMBL/GenBank/DDBJ whole genome shotgun (WGS) entry which is preliminary data.</text>
</comment>
<evidence type="ECO:0000259" key="3">
    <source>
        <dbReference type="PROSITE" id="PS52002"/>
    </source>
</evidence>
<dbReference type="InterPro" id="IPR005001">
    <property type="entry name" value="Hfq"/>
</dbReference>
<dbReference type="AlphaFoldDB" id="A0A9X7APY1"/>
<dbReference type="PANTHER" id="PTHR34772:SF1">
    <property type="entry name" value="RNA-BINDING PROTEIN HFQ"/>
    <property type="match status" value="1"/>
</dbReference>
<dbReference type="Gene3D" id="2.30.30.100">
    <property type="match status" value="1"/>
</dbReference>
<dbReference type="Proteomes" id="UP000226106">
    <property type="component" value="Unassembled WGS sequence"/>
</dbReference>
<keyword evidence="1" id="KW-0694">RNA-binding</keyword>
<dbReference type="RefSeq" id="WP_098640391.1">
    <property type="nucleotide sequence ID" value="NZ_NVCO01000026.1"/>
</dbReference>
<sequence>MHAFQEQLYKNLASNKKKVTIFFKSGVRIIGAVAGVDRFTVLIIVNGKQQLVYKQAISTIVA</sequence>
<dbReference type="GO" id="GO:0006355">
    <property type="term" value="P:regulation of DNA-templated transcription"/>
    <property type="evidence" value="ECO:0007669"/>
    <property type="project" value="InterPro"/>
</dbReference>
<dbReference type="GO" id="GO:0003723">
    <property type="term" value="F:RNA binding"/>
    <property type="evidence" value="ECO:0007669"/>
    <property type="project" value="UniProtKB-KW"/>
</dbReference>
<organism evidence="4 5">
    <name type="scientific">Bacillus thuringiensis</name>
    <dbReference type="NCBI Taxonomy" id="1428"/>
    <lineage>
        <taxon>Bacteria</taxon>
        <taxon>Bacillati</taxon>
        <taxon>Bacillota</taxon>
        <taxon>Bacilli</taxon>
        <taxon>Bacillales</taxon>
        <taxon>Bacillaceae</taxon>
        <taxon>Bacillus</taxon>
        <taxon>Bacillus cereus group</taxon>
    </lineage>
</organism>
<dbReference type="PANTHER" id="PTHR34772">
    <property type="entry name" value="RNA-BINDING PROTEIN HFQ"/>
    <property type="match status" value="1"/>
</dbReference>
<accession>A0A9X7APY1</accession>
<proteinExistence type="predicted"/>
<dbReference type="NCBIfam" id="TIGR02383">
    <property type="entry name" value="Hfq"/>
    <property type="match status" value="1"/>
</dbReference>